<dbReference type="KEGG" id="mrr:Moror_4265"/>
<feature type="region of interest" description="Disordered" evidence="1">
    <location>
        <begin position="203"/>
        <end position="239"/>
    </location>
</feature>
<evidence type="ECO:0000256" key="1">
    <source>
        <dbReference type="SAM" id="MobiDB-lite"/>
    </source>
</evidence>
<evidence type="ECO:0000313" key="3">
    <source>
        <dbReference type="Proteomes" id="UP000017559"/>
    </source>
</evidence>
<proteinExistence type="predicted"/>
<reference evidence="2 3" key="1">
    <citation type="journal article" date="2014" name="BMC Genomics">
        <title>Genome and secretome analysis of the hemibiotrophic fungal pathogen, Moniliophthora roreri, which causes frosty pod rot disease of cacao: mechanisms of the biotrophic and necrotrophic phases.</title>
        <authorList>
            <person name="Meinhardt L.W."/>
            <person name="Costa G.G.L."/>
            <person name="Thomazella D.P.T."/>
            <person name="Teixeira P.J.P.L."/>
            <person name="Carazzolle M.F."/>
            <person name="Schuster S.C."/>
            <person name="Carlson J.E."/>
            <person name="Guiltinan M.J."/>
            <person name="Mieczkowski P."/>
            <person name="Farmer A."/>
            <person name="Ramaraj T."/>
            <person name="Crozier J."/>
            <person name="Davis R.E."/>
            <person name="Shao J."/>
            <person name="Melnick R.L."/>
            <person name="Pereira G.A.G."/>
            <person name="Bailey B.A."/>
        </authorList>
    </citation>
    <scope>NUCLEOTIDE SEQUENCE [LARGE SCALE GENOMIC DNA]</scope>
    <source>
        <strain evidence="2 3">MCA 2997</strain>
    </source>
</reference>
<dbReference type="AlphaFoldDB" id="V2XDH0"/>
<sequence length="271" mass="29548">MALSQCHQIQGIARRKPTNPSLLVPVTSAHVANTFVLIGLRPLVLHRKSSSQSKSLSSFVTIAKVDEYDVTEKHSVEVIILTLGGSMSEVEYVLAEVAKKGGVKLFVPSGSGLVLGGMSRVEGMESDRVLAGLEGYVCGSYPWHGGLRMRSFLLAPLVTSHGSQHTKKTATPTLSVEAKNRFPSLTKLTLPAAPVLTTLPPKRTRESKLSHRRRSFVGARTGQENKERGRIRGQSTRGAKEESKNWLMKLFDGGNGSTNRCYALGARREER</sequence>
<gene>
    <name evidence="2" type="ORF">Moror_4265</name>
</gene>
<accession>V2XDH0</accession>
<comment type="caution">
    <text evidence="2">The sequence shown here is derived from an EMBL/GenBank/DDBJ whole genome shotgun (WGS) entry which is preliminary data.</text>
</comment>
<organism evidence="2 3">
    <name type="scientific">Moniliophthora roreri (strain MCA 2997)</name>
    <name type="common">Cocoa frosty pod rot fungus</name>
    <name type="synonym">Crinipellis roreri</name>
    <dbReference type="NCBI Taxonomy" id="1381753"/>
    <lineage>
        <taxon>Eukaryota</taxon>
        <taxon>Fungi</taxon>
        <taxon>Dikarya</taxon>
        <taxon>Basidiomycota</taxon>
        <taxon>Agaricomycotina</taxon>
        <taxon>Agaricomycetes</taxon>
        <taxon>Agaricomycetidae</taxon>
        <taxon>Agaricales</taxon>
        <taxon>Marasmiineae</taxon>
        <taxon>Marasmiaceae</taxon>
        <taxon>Moniliophthora</taxon>
    </lineage>
</organism>
<keyword evidence="3" id="KW-1185">Reference proteome</keyword>
<dbReference type="OrthoDB" id="5283654at2759"/>
<dbReference type="EMBL" id="AWSO01000434">
    <property type="protein sequence ID" value="ESK90560.1"/>
    <property type="molecule type" value="Genomic_DNA"/>
</dbReference>
<evidence type="ECO:0000313" key="2">
    <source>
        <dbReference type="EMBL" id="ESK90560.1"/>
    </source>
</evidence>
<dbReference type="HOGENOM" id="CLU_1027075_0_0_1"/>
<name>V2XDH0_MONRO</name>
<protein>
    <submittedName>
        <fullName evidence="2">Uncharacterized protein</fullName>
    </submittedName>
</protein>
<dbReference type="Proteomes" id="UP000017559">
    <property type="component" value="Unassembled WGS sequence"/>
</dbReference>